<dbReference type="OrthoDB" id="3478523at2759"/>
<dbReference type="AlphaFoldDB" id="A0A5N6KKR3"/>
<reference evidence="1 2" key="1">
    <citation type="submission" date="2019-06" db="EMBL/GenBank/DDBJ databases">
        <title>Genome Sequence of the Brown Rot Fungal Pathogen Monilinia laxa.</title>
        <authorList>
            <person name="De Miccolis Angelini R.M."/>
            <person name="Landi L."/>
            <person name="Abate D."/>
            <person name="Pollastro S."/>
            <person name="Romanazzi G."/>
            <person name="Faretra F."/>
        </authorList>
    </citation>
    <scope>NUCLEOTIDE SEQUENCE [LARGE SCALE GENOMIC DNA]</scope>
    <source>
        <strain evidence="1 2">Mlax316</strain>
    </source>
</reference>
<comment type="caution">
    <text evidence="1">The sequence shown here is derived from an EMBL/GenBank/DDBJ whole genome shotgun (WGS) entry which is preliminary data.</text>
</comment>
<organism evidence="1 2">
    <name type="scientific">Monilinia laxa</name>
    <name type="common">Brown rot fungus</name>
    <name type="synonym">Sclerotinia laxa</name>
    <dbReference type="NCBI Taxonomy" id="61186"/>
    <lineage>
        <taxon>Eukaryota</taxon>
        <taxon>Fungi</taxon>
        <taxon>Dikarya</taxon>
        <taxon>Ascomycota</taxon>
        <taxon>Pezizomycotina</taxon>
        <taxon>Leotiomycetes</taxon>
        <taxon>Helotiales</taxon>
        <taxon>Sclerotiniaceae</taxon>
        <taxon>Monilinia</taxon>
    </lineage>
</organism>
<sequence length="298" mass="35043">MRRNIRAGLDIEFYDLDLLVKYARASCPPSINIMTETGAQPLNLHNSWIYWNWIKDSKRELNNLKSKQLKLSARLVEKYPHILKRPLDPSQSTPRPNTAHLVSTFEVYAMGSLGDRNLYHNWHNYWCIPGTHLVELVPYDRYLWLLFETLDKRPFDVGANELEDSLARASLRNEEQRIDSRNHVLTHVSTEISSTLKYPEEIADSLKTVLKGLMYIYTEPPLLVPRIQWHQDGNQSSTEKWPRFFVDKGGHENTLRTEYRCANRHIKPHDQREYEWLAAFVKVVTWIELEIGPVNEDF</sequence>
<proteinExistence type="predicted"/>
<dbReference type="EMBL" id="VIGI01000001">
    <property type="protein sequence ID" value="KAB8304386.1"/>
    <property type="molecule type" value="Genomic_DNA"/>
</dbReference>
<evidence type="ECO:0000313" key="2">
    <source>
        <dbReference type="Proteomes" id="UP000326757"/>
    </source>
</evidence>
<evidence type="ECO:0000313" key="1">
    <source>
        <dbReference type="EMBL" id="KAB8304386.1"/>
    </source>
</evidence>
<accession>A0A5N6KKR3</accession>
<name>A0A5N6KKR3_MONLA</name>
<keyword evidence="2" id="KW-1185">Reference proteome</keyword>
<gene>
    <name evidence="1" type="ORF">EYC80_003790</name>
</gene>
<protein>
    <submittedName>
        <fullName evidence="1">Uncharacterized protein</fullName>
    </submittedName>
</protein>
<dbReference type="Proteomes" id="UP000326757">
    <property type="component" value="Unassembled WGS sequence"/>
</dbReference>